<dbReference type="Proteomes" id="UP000326532">
    <property type="component" value="Unassembled WGS sequence"/>
</dbReference>
<keyword evidence="1" id="KW-0805">Transcription regulation</keyword>
<keyword evidence="2" id="KW-0238">DNA-binding</keyword>
<sequence length="701" mass="77020">MRRYEEHGTEPLEGTSQGDFSPPIENLVPAGGAVLGFGNGIAPSTGETQYNPYFGSPVSYRNDIVQASGMSPLPTGQSPPLGPFGEFEANQVFDNSGPSAVLKGTSQGGFPPPIENLFPDRGVVLGFGKDVAPSTGATQHLSFFDKPVSYWDDILPALDLDVPPMSPMHIDQSPPPSSPREFEVNQVFNNPSPSAVLNDQPDISPLAPSGNLDLETFGSSGPHVLGHPQEFPAATDDHLALTIAGPGHPTHLMVSPLFPLEPERTPATSGYKSRCHTNIGATSRSNVHNYILIRPKTIPEGAEMGLPSYGFDATSAHSAVQAGPSATSAMIDGRYPSQISTAAALRRTRRGHSDTVFAGCHKQRKNKPVKGVPENLCVTFEVRRMTGNVSSKEAPVKRGKRSSKVCLRCRDQHLKCSGGFPCSNCAMLLDSIVARRSRSTLYWNECVESDLNELNVFYLAASLRDEAGFYVPDDFLRILCHESTQIWVLALGYFVLSMERCGESWRYCVPLGIQPRRPPHITDGIDPGLVIKFFIVTVVYREYLSRQLGISEAQSYTLASSYALIFFNRIGEVLSKLRNNTMTEEEIAELWSCLMLILLLIEKMEVEFFVLEGSESPPVYKELYEMKNHLRLYISHYIRKLPEMDMREPITALYRMAIGFDFSQGLLEPGPPGDRLGLDCWRRDQPSGPMNVGEHGNPAVG</sequence>
<feature type="domain" description="Zn(2)-C6 fungal-type" evidence="6">
    <location>
        <begin position="405"/>
        <end position="426"/>
    </location>
</feature>
<evidence type="ECO:0000313" key="8">
    <source>
        <dbReference type="Proteomes" id="UP000326532"/>
    </source>
</evidence>
<evidence type="ECO:0000313" key="7">
    <source>
        <dbReference type="EMBL" id="KAB8211102.1"/>
    </source>
</evidence>
<evidence type="ECO:0000256" key="1">
    <source>
        <dbReference type="ARBA" id="ARBA00023015"/>
    </source>
</evidence>
<dbReference type="GO" id="GO:0008270">
    <property type="term" value="F:zinc ion binding"/>
    <property type="evidence" value="ECO:0007669"/>
    <property type="project" value="InterPro"/>
</dbReference>
<evidence type="ECO:0000256" key="4">
    <source>
        <dbReference type="ARBA" id="ARBA00023242"/>
    </source>
</evidence>
<protein>
    <recommendedName>
        <fullName evidence="6">Zn(2)-C6 fungal-type domain-containing protein</fullName>
    </recommendedName>
</protein>
<dbReference type="CDD" id="cd00067">
    <property type="entry name" value="GAL4"/>
    <property type="match status" value="1"/>
</dbReference>
<dbReference type="GO" id="GO:0000981">
    <property type="term" value="F:DNA-binding transcription factor activity, RNA polymerase II-specific"/>
    <property type="evidence" value="ECO:0007669"/>
    <property type="project" value="InterPro"/>
</dbReference>
<keyword evidence="8" id="KW-1185">Reference proteome</keyword>
<evidence type="ECO:0000256" key="3">
    <source>
        <dbReference type="ARBA" id="ARBA00023163"/>
    </source>
</evidence>
<dbReference type="AlphaFoldDB" id="A0A5N6E0P5"/>
<evidence type="ECO:0000259" key="6">
    <source>
        <dbReference type="Pfam" id="PF00172"/>
    </source>
</evidence>
<gene>
    <name evidence="7" type="ORF">BDV34DRAFT_220275</name>
</gene>
<dbReference type="InterPro" id="IPR001138">
    <property type="entry name" value="Zn2Cys6_DnaBD"/>
</dbReference>
<evidence type="ECO:0000256" key="5">
    <source>
        <dbReference type="SAM" id="MobiDB-lite"/>
    </source>
</evidence>
<feature type="compositionally biased region" description="Basic and acidic residues" evidence="5">
    <location>
        <begin position="1"/>
        <end position="10"/>
    </location>
</feature>
<reference evidence="7 8" key="1">
    <citation type="submission" date="2019-04" db="EMBL/GenBank/DDBJ databases">
        <title>Fungal friends and foes A comparative genomics study of 23 Aspergillus species from section Flavi.</title>
        <authorList>
            <consortium name="DOE Joint Genome Institute"/>
            <person name="Kjaerbolling I."/>
            <person name="Vesth T.C."/>
            <person name="Frisvad J.C."/>
            <person name="Nybo J.L."/>
            <person name="Theobald S."/>
            <person name="Kildgaard S."/>
            <person name="Petersen T.I."/>
            <person name="Kuo A."/>
            <person name="Sato A."/>
            <person name="Lyhne E.K."/>
            <person name="Kogle M.E."/>
            <person name="Wiebenga A."/>
            <person name="Kun R.S."/>
            <person name="Lubbers R.J."/>
            <person name="Makela M.R."/>
            <person name="Barry K."/>
            <person name="Chovatia M."/>
            <person name="Clum A."/>
            <person name="Daum C."/>
            <person name="Haridas S."/>
            <person name="He G."/>
            <person name="LaButti K."/>
            <person name="Lipzen A."/>
            <person name="Mondo S."/>
            <person name="Pangilinan J."/>
            <person name="Riley R."/>
            <person name="Salamov A."/>
            <person name="Simmons B.A."/>
            <person name="Magnuson J.K."/>
            <person name="Henrissat B."/>
            <person name="Mortensen U.H."/>
            <person name="Larsen T.O."/>
            <person name="De vries R.P."/>
            <person name="Grigoriev I.V."/>
            <person name="Machida M."/>
            <person name="Baker S.E."/>
            <person name="Andersen M.R."/>
        </authorList>
    </citation>
    <scope>NUCLEOTIDE SEQUENCE [LARGE SCALE GENOMIC DNA]</scope>
    <source>
        <strain evidence="7 8">CBS 117618</strain>
    </source>
</reference>
<evidence type="ECO:0000256" key="2">
    <source>
        <dbReference type="ARBA" id="ARBA00023125"/>
    </source>
</evidence>
<dbReference type="SUPFAM" id="SSF57701">
    <property type="entry name" value="Zn2/Cys6 DNA-binding domain"/>
    <property type="match status" value="1"/>
</dbReference>
<dbReference type="Gene3D" id="4.10.240.10">
    <property type="entry name" value="Zn(2)-C6 fungal-type DNA-binding domain"/>
    <property type="match status" value="1"/>
</dbReference>
<keyword evidence="4" id="KW-0539">Nucleus</keyword>
<dbReference type="GO" id="GO:0003677">
    <property type="term" value="F:DNA binding"/>
    <property type="evidence" value="ECO:0007669"/>
    <property type="project" value="UniProtKB-KW"/>
</dbReference>
<name>A0A5N6E0P5_ASPPA</name>
<dbReference type="Pfam" id="PF00172">
    <property type="entry name" value="Zn_clus"/>
    <property type="match status" value="1"/>
</dbReference>
<dbReference type="EMBL" id="ML734940">
    <property type="protein sequence ID" value="KAB8211102.1"/>
    <property type="molecule type" value="Genomic_DNA"/>
</dbReference>
<proteinExistence type="predicted"/>
<organism evidence="7 8">
    <name type="scientific">Aspergillus parasiticus</name>
    <dbReference type="NCBI Taxonomy" id="5067"/>
    <lineage>
        <taxon>Eukaryota</taxon>
        <taxon>Fungi</taxon>
        <taxon>Dikarya</taxon>
        <taxon>Ascomycota</taxon>
        <taxon>Pezizomycotina</taxon>
        <taxon>Eurotiomycetes</taxon>
        <taxon>Eurotiomycetidae</taxon>
        <taxon>Eurotiales</taxon>
        <taxon>Aspergillaceae</taxon>
        <taxon>Aspergillus</taxon>
        <taxon>Aspergillus subgen. Circumdati</taxon>
    </lineage>
</organism>
<dbReference type="GO" id="GO:0009893">
    <property type="term" value="P:positive regulation of metabolic process"/>
    <property type="evidence" value="ECO:0007669"/>
    <property type="project" value="UniProtKB-ARBA"/>
</dbReference>
<accession>A0A5N6E0P5</accession>
<feature type="region of interest" description="Disordered" evidence="5">
    <location>
        <begin position="1"/>
        <end position="25"/>
    </location>
</feature>
<dbReference type="InterPro" id="IPR036864">
    <property type="entry name" value="Zn2-C6_fun-type_DNA-bd_sf"/>
</dbReference>
<dbReference type="VEuPathDB" id="FungiDB:BDV34DRAFT_220275"/>
<keyword evidence="3" id="KW-0804">Transcription</keyword>